<feature type="compositionally biased region" description="Basic and acidic residues" evidence="1">
    <location>
        <begin position="1"/>
        <end position="15"/>
    </location>
</feature>
<proteinExistence type="predicted"/>
<evidence type="ECO:0000313" key="3">
    <source>
        <dbReference type="Proteomes" id="UP001183648"/>
    </source>
</evidence>
<organism evidence="2 3">
    <name type="scientific">Nocardioides marmoribigeumensis</name>
    <dbReference type="NCBI Taxonomy" id="433649"/>
    <lineage>
        <taxon>Bacteria</taxon>
        <taxon>Bacillati</taxon>
        <taxon>Actinomycetota</taxon>
        <taxon>Actinomycetes</taxon>
        <taxon>Propionibacteriales</taxon>
        <taxon>Nocardioidaceae</taxon>
        <taxon>Nocardioides</taxon>
    </lineage>
</organism>
<feature type="compositionally biased region" description="Acidic residues" evidence="1">
    <location>
        <begin position="136"/>
        <end position="153"/>
    </location>
</feature>
<reference evidence="2 3" key="1">
    <citation type="submission" date="2023-07" db="EMBL/GenBank/DDBJ databases">
        <title>Sequencing the genomes of 1000 actinobacteria strains.</title>
        <authorList>
            <person name="Klenk H.-P."/>
        </authorList>
    </citation>
    <scope>NUCLEOTIDE SEQUENCE [LARGE SCALE GENOMIC DNA]</scope>
    <source>
        <strain evidence="2 3">DSM 19426</strain>
    </source>
</reference>
<gene>
    <name evidence="2" type="ORF">J2S63_003186</name>
</gene>
<protein>
    <submittedName>
        <fullName evidence="2">Uncharacterized protein</fullName>
    </submittedName>
</protein>
<dbReference type="EMBL" id="JAVDYG010000001">
    <property type="protein sequence ID" value="MDR7363633.1"/>
    <property type="molecule type" value="Genomic_DNA"/>
</dbReference>
<dbReference type="RefSeq" id="WP_310304251.1">
    <property type="nucleotide sequence ID" value="NZ_BAAAPS010000003.1"/>
</dbReference>
<comment type="caution">
    <text evidence="2">The sequence shown here is derived from an EMBL/GenBank/DDBJ whole genome shotgun (WGS) entry which is preliminary data.</text>
</comment>
<sequence>MSDDIKAKDDSREDATESAESTESAEPADAVGLDDTPYESTNNSREETRAIMEASSPDDVDKDLLETIEEERQERLDPDNRPDNAEVDNTQRTFIPEEARFEDSDISENDAQDGIGQKEPDPEAQAGSASDVKDDAQDDAQDDASPDTDEEGEAAAQEAESDASTGPRPSSDDAAPGRHKA</sequence>
<feature type="region of interest" description="Disordered" evidence="1">
    <location>
        <begin position="1"/>
        <end position="181"/>
    </location>
</feature>
<dbReference type="Proteomes" id="UP001183648">
    <property type="component" value="Unassembled WGS sequence"/>
</dbReference>
<evidence type="ECO:0000256" key="1">
    <source>
        <dbReference type="SAM" id="MobiDB-lite"/>
    </source>
</evidence>
<accession>A0ABU2BZ04</accession>
<feature type="compositionally biased region" description="Low complexity" evidence="1">
    <location>
        <begin position="18"/>
        <end position="30"/>
    </location>
</feature>
<feature type="compositionally biased region" description="Basic and acidic residues" evidence="1">
    <location>
        <begin position="62"/>
        <end position="84"/>
    </location>
</feature>
<name>A0ABU2BZ04_9ACTN</name>
<evidence type="ECO:0000313" key="2">
    <source>
        <dbReference type="EMBL" id="MDR7363633.1"/>
    </source>
</evidence>
<feature type="compositionally biased region" description="Low complexity" evidence="1">
    <location>
        <begin position="154"/>
        <end position="164"/>
    </location>
</feature>
<keyword evidence="3" id="KW-1185">Reference proteome</keyword>